<dbReference type="RefSeq" id="WP_078974485.1">
    <property type="nucleotide sequence ID" value="NZ_MWQN01000001.1"/>
</dbReference>
<feature type="signal peptide" evidence="3">
    <location>
        <begin position="1"/>
        <end position="27"/>
    </location>
</feature>
<keyword evidence="8" id="KW-1185">Reference proteome</keyword>
<comment type="caution">
    <text evidence="7">The sequence shown here is derived from an EMBL/GenBank/DDBJ whole genome shotgun (WGS) entry which is preliminary data.</text>
</comment>
<evidence type="ECO:0008006" key="9">
    <source>
        <dbReference type="Google" id="ProtNLM"/>
    </source>
</evidence>
<dbReference type="InterPro" id="IPR014755">
    <property type="entry name" value="Cu-Rt/internalin_Ig-like"/>
</dbReference>
<evidence type="ECO:0000256" key="1">
    <source>
        <dbReference type="ARBA" id="ARBA00022729"/>
    </source>
</evidence>
<name>A0A1T3NTK9_9ACTN</name>
<evidence type="ECO:0000313" key="7">
    <source>
        <dbReference type="EMBL" id="OPC80223.1"/>
    </source>
</evidence>
<dbReference type="AlphaFoldDB" id="A0A1T3NTK9"/>
<evidence type="ECO:0000259" key="5">
    <source>
        <dbReference type="Pfam" id="PF13313"/>
    </source>
</evidence>
<feature type="domain" description="SbsA Ig-like" evidence="4">
    <location>
        <begin position="809"/>
        <end position="907"/>
    </location>
</feature>
<feature type="region of interest" description="Disordered" evidence="2">
    <location>
        <begin position="535"/>
        <end position="560"/>
    </location>
</feature>
<keyword evidence="1 3" id="KW-0732">Signal</keyword>
<protein>
    <recommendedName>
        <fullName evidence="9">Ig-like domain-containing protein</fullName>
    </recommendedName>
</protein>
<feature type="domain" description="DUF4082" evidence="5">
    <location>
        <begin position="927"/>
        <end position="1070"/>
    </location>
</feature>
<feature type="domain" description="DUF4082" evidence="5">
    <location>
        <begin position="652"/>
        <end position="795"/>
    </location>
</feature>
<gene>
    <name evidence="7" type="ORF">B4N89_04020</name>
</gene>
<dbReference type="InterPro" id="IPR014756">
    <property type="entry name" value="Ig_E-set"/>
</dbReference>
<dbReference type="EMBL" id="MWQN01000001">
    <property type="protein sequence ID" value="OPC80223.1"/>
    <property type="molecule type" value="Genomic_DNA"/>
</dbReference>
<dbReference type="InterPro" id="IPR046540">
    <property type="entry name" value="DMFA2_C"/>
</dbReference>
<dbReference type="OrthoDB" id="505641at2"/>
<evidence type="ECO:0000259" key="6">
    <source>
        <dbReference type="Pfam" id="PF20254"/>
    </source>
</evidence>
<dbReference type="Pfam" id="PF20254">
    <property type="entry name" value="DMFA2_C"/>
    <property type="match status" value="1"/>
</dbReference>
<reference evidence="7 8" key="1">
    <citation type="submission" date="2017-03" db="EMBL/GenBank/DDBJ databases">
        <title>Draft genome sequence of Streptomyces scabrisporus NF3, endophyte isolated from Amphipterygium adstringens.</title>
        <authorList>
            <person name="Vazquez M."/>
            <person name="Ceapa C.D."/>
            <person name="Rodriguez Luna D."/>
            <person name="Sanchez Esquivel S."/>
        </authorList>
    </citation>
    <scope>NUCLEOTIDE SEQUENCE [LARGE SCALE GENOMIC DNA]</scope>
    <source>
        <strain evidence="7 8">NF3</strain>
    </source>
</reference>
<evidence type="ECO:0000256" key="3">
    <source>
        <dbReference type="SAM" id="SignalP"/>
    </source>
</evidence>
<dbReference type="SUPFAM" id="SSF81296">
    <property type="entry name" value="E set domains"/>
    <property type="match status" value="1"/>
</dbReference>
<dbReference type="InterPro" id="IPR025141">
    <property type="entry name" value="DUF4082"/>
</dbReference>
<organism evidence="7 8">
    <name type="scientific">Embleya scabrispora</name>
    <dbReference type="NCBI Taxonomy" id="159449"/>
    <lineage>
        <taxon>Bacteria</taxon>
        <taxon>Bacillati</taxon>
        <taxon>Actinomycetota</taxon>
        <taxon>Actinomycetes</taxon>
        <taxon>Kitasatosporales</taxon>
        <taxon>Streptomycetaceae</taxon>
        <taxon>Embleya</taxon>
    </lineage>
</organism>
<dbReference type="Pfam" id="PF13205">
    <property type="entry name" value="Big_5"/>
    <property type="match status" value="1"/>
</dbReference>
<dbReference type="Pfam" id="PF13313">
    <property type="entry name" value="DUF4082"/>
    <property type="match status" value="2"/>
</dbReference>
<accession>A0A1T3NTK9</accession>
<feature type="domain" description="N,N-dimethylformamidase beta subunit-like C-terminal" evidence="6">
    <location>
        <begin position="97"/>
        <end position="495"/>
    </location>
</feature>
<dbReference type="STRING" id="159449.B4N89_04020"/>
<dbReference type="Gene3D" id="2.60.40.650">
    <property type="match status" value="1"/>
</dbReference>
<dbReference type="InterPro" id="IPR032812">
    <property type="entry name" value="SbsA_Ig"/>
</dbReference>
<sequence>MKIPRPRLRRATIPTLFALLLALTVAAPETPKAAAGPCDAPVANAIACENSKTGNPRTEWDVSGAGSNSIQGYSTDISVNAGGQIKFKIDTTASSYRVDIYRLGWYNGNGARKVYTIPASATTPKRQDDCDIDNQVTGLIDCSNWIDSASWTVPTDAVSGYYIAKPTRTDGTSGSSQIPFIVRNDASHSALLMQSSDTTWQAYNAYGGNDLYTGQPVGRAYKVSYNRPFTTRADNPEDSLFNAEFAMLRFIERNGYDVSYTTGVDTDRRGQLIKNHKVFLSVGHDEYWSGPQRANVEAARDAGVNLAFFSGNEMFWKTRWENGGINGNGSDHRTLVAYKDTHANQSIDPLGPSMWTGTWRDPRFSPPGDGGRPENNVTGTIFTVNCCTTDMNANGADGRMRLWRNTRLATLGLTAQTTLGSGTLGYEWDSDLDNGARPAGLIRLSTTVKSGMSVIQDQGSTYADGSSTHSLTLYRAPSGVLVFGAGTVQWAWGLDVYRVGANGTVDTAMQQATINLFADMGVQPGTPMSGMVAATQSTDTTPPTSTITAPTNGGSLPTNSNVTITGTATDTGGRVGGVEVSVDNGATWHPATTGRDNWTYVFTTGAGGSITIKTRATDDSARTETPSAGVTVTLGGPPQPVTCPCTLWAPTDQPSAGPDPDTAATELGVKFQPDRAGLITGVRFWKDAANTGTHTGTLWSASGTRLATATFGNETASGWQQVTFGQPVAVTAGTTYVASYLAPNGRYSADQGGLSTAHIRGPLTAPASNAVGGNGVYRYGTGFPTSTWNDSNFWVDPVFTTTNGGPTGNPPVVTATVPASGESFAPVGGNITATFDAAVQPATIVWTIDRGESGRVTGTASYNATTRVAAFDPTTDLIPGATYSVALSGAQAADGTPMATKYWSFTTAGSTPPPTCNPSCTIWPATATPAVLSDTDTAGMQLGVKFRTTVPGKITGLRFYKGPGNTGTHTGTIWTAAGTVMTSATFTGETASGWQQVNFAQPVVIAANTTYVASYHAPVGRYSSTEGGLTAAAGTGPITASASGTVGGNGVYTTGTGFPTDTWNDSNYWVDVVFTTN</sequence>
<evidence type="ECO:0000259" key="4">
    <source>
        <dbReference type="Pfam" id="PF13205"/>
    </source>
</evidence>
<feature type="compositionally biased region" description="Low complexity" evidence="2">
    <location>
        <begin position="535"/>
        <end position="551"/>
    </location>
</feature>
<evidence type="ECO:0000256" key="2">
    <source>
        <dbReference type="SAM" id="MobiDB-lite"/>
    </source>
</evidence>
<evidence type="ECO:0000313" key="8">
    <source>
        <dbReference type="Proteomes" id="UP000190037"/>
    </source>
</evidence>
<dbReference type="Gene3D" id="2.60.40.1220">
    <property type="match status" value="1"/>
</dbReference>
<feature type="chain" id="PRO_5038947809" description="Ig-like domain-containing protein" evidence="3">
    <location>
        <begin position="28"/>
        <end position="1077"/>
    </location>
</feature>
<dbReference type="Pfam" id="PF17957">
    <property type="entry name" value="Big_7"/>
    <property type="match status" value="1"/>
</dbReference>
<dbReference type="Proteomes" id="UP000190037">
    <property type="component" value="Unassembled WGS sequence"/>
</dbReference>
<proteinExistence type="predicted"/>